<keyword evidence="7" id="KW-1185">Reference proteome</keyword>
<feature type="compositionally biased region" description="Low complexity" evidence="5">
    <location>
        <begin position="440"/>
        <end position="450"/>
    </location>
</feature>
<evidence type="ECO:0000256" key="3">
    <source>
        <dbReference type="ARBA" id="ARBA00023006"/>
    </source>
</evidence>
<dbReference type="Gene3D" id="2.130.10.10">
    <property type="entry name" value="YVTN repeat-like/Quinoprotein amine dehydrogenase"/>
    <property type="match status" value="1"/>
</dbReference>
<feature type="compositionally biased region" description="Low complexity" evidence="5">
    <location>
        <begin position="385"/>
        <end position="406"/>
    </location>
</feature>
<dbReference type="Pfam" id="PF21032">
    <property type="entry name" value="PROPPIN"/>
    <property type="match status" value="1"/>
</dbReference>
<accession>A0A267H5I3</accession>
<dbReference type="InterPro" id="IPR048720">
    <property type="entry name" value="PROPPIN"/>
</dbReference>
<feature type="compositionally biased region" description="Pro residues" evidence="5">
    <location>
        <begin position="461"/>
        <end position="470"/>
    </location>
</feature>
<evidence type="ECO:0000256" key="2">
    <source>
        <dbReference type="ARBA" id="ARBA00022737"/>
    </source>
</evidence>
<dbReference type="STRING" id="282301.A0A267H5I3"/>
<evidence type="ECO:0000256" key="1">
    <source>
        <dbReference type="ARBA" id="ARBA00022574"/>
    </source>
</evidence>
<dbReference type="InterPro" id="IPR015943">
    <property type="entry name" value="WD40/YVTN_repeat-like_dom_sf"/>
</dbReference>
<dbReference type="SMART" id="SM00320">
    <property type="entry name" value="WD40"/>
    <property type="match status" value="3"/>
</dbReference>
<evidence type="ECO:0000256" key="4">
    <source>
        <dbReference type="ARBA" id="ARBA00025740"/>
    </source>
</evidence>
<dbReference type="InterPro" id="IPR001680">
    <property type="entry name" value="WD40_rpt"/>
</dbReference>
<dbReference type="OrthoDB" id="1667587at2759"/>
<keyword evidence="3" id="KW-0072">Autophagy</keyword>
<dbReference type="GO" id="GO:0005737">
    <property type="term" value="C:cytoplasm"/>
    <property type="evidence" value="ECO:0007669"/>
    <property type="project" value="UniProtKB-ARBA"/>
</dbReference>
<feature type="compositionally biased region" description="Low complexity" evidence="5">
    <location>
        <begin position="416"/>
        <end position="429"/>
    </location>
</feature>
<organism evidence="6 7">
    <name type="scientific">Macrostomum lignano</name>
    <dbReference type="NCBI Taxonomy" id="282301"/>
    <lineage>
        <taxon>Eukaryota</taxon>
        <taxon>Metazoa</taxon>
        <taxon>Spiralia</taxon>
        <taxon>Lophotrochozoa</taxon>
        <taxon>Platyhelminthes</taxon>
        <taxon>Rhabditophora</taxon>
        <taxon>Macrostomorpha</taxon>
        <taxon>Macrostomida</taxon>
        <taxon>Macrostomidae</taxon>
        <taxon>Macrostomum</taxon>
    </lineage>
</organism>
<gene>
    <name evidence="6" type="ORF">BOX15_Mlig028702g3</name>
</gene>
<dbReference type="GO" id="GO:0006914">
    <property type="term" value="P:autophagy"/>
    <property type="evidence" value="ECO:0007669"/>
    <property type="project" value="UniProtKB-KW"/>
</dbReference>
<name>A0A267H5I3_9PLAT</name>
<dbReference type="PANTHER" id="PTHR11227">
    <property type="entry name" value="WD-REPEAT PROTEIN INTERACTING WITH PHOSPHOINOSIDES WIPI -RELATED"/>
    <property type="match status" value="1"/>
</dbReference>
<evidence type="ECO:0008006" key="8">
    <source>
        <dbReference type="Google" id="ProtNLM"/>
    </source>
</evidence>
<comment type="similarity">
    <text evidence="4">Belongs to the WD repeat PROPPIN family.</text>
</comment>
<evidence type="ECO:0000256" key="5">
    <source>
        <dbReference type="SAM" id="MobiDB-lite"/>
    </source>
</evidence>
<proteinExistence type="inferred from homology"/>
<keyword evidence="2" id="KW-0677">Repeat</keyword>
<dbReference type="InterPro" id="IPR036322">
    <property type="entry name" value="WD40_repeat_dom_sf"/>
</dbReference>
<dbReference type="EMBL" id="NIVC01000025">
    <property type="protein sequence ID" value="PAA93533.1"/>
    <property type="molecule type" value="Genomic_DNA"/>
</dbReference>
<comment type="caution">
    <text evidence="6">The sequence shown here is derived from an EMBL/GenBank/DDBJ whole genome shotgun (WGS) entry which is preliminary data.</text>
</comment>
<reference evidence="6 7" key="1">
    <citation type="submission" date="2017-06" db="EMBL/GenBank/DDBJ databases">
        <title>A platform for efficient transgenesis in Macrostomum lignano, a flatworm model organism for stem cell research.</title>
        <authorList>
            <person name="Berezikov E."/>
        </authorList>
    </citation>
    <scope>NUCLEOTIDE SEQUENCE [LARGE SCALE GENOMIC DNA]</scope>
    <source>
        <strain evidence="6">DV1</strain>
        <tissue evidence="6">Whole organism</tissue>
    </source>
</reference>
<sequence>EGPRVLSVSFNQDFTSLAVGLSCGYRLYSLSQNADRLEEVFRHDGDEVCIIERHYSSSLVAMVTQAAPRKLRVCHFKKGTEICSCSYSNSILAVRLNRQRLVVCLEDSLYIHNLQDMKVLHTIRETPPNRLGLCALGSANDSSLLAYPGSAQLGEVHIFDTVALKPLCVVAAHDSPLAAISFNAQANKLATASEKGTVIRIFSVPEGQRLLEFRRGVKRCVTVYSLAFSRDSRLLACSSNTETLHVFCLQPTTGQVAAAAPGHAGSGGSSGSAAVAAAPAEDSWMDWAYKASASYLPAALSQDRDFATARLPDGGGRTLCCLVTIGKHLRLLCAGPDAHLSVFNVNEHVGGDCGPVARLDLRGEPPIPGSAAPAPAAAAVSGAAVPSPATLPSAPSPVQQQQQLTSPPTPPPSLPLPQSSASASSPTPSNGGRQHRRSNEAAVAETTAAAGRLNLQDSQEFPPPCGASTN</sequence>
<dbReference type="AlphaFoldDB" id="A0A267H5I3"/>
<feature type="region of interest" description="Disordered" evidence="5">
    <location>
        <begin position="385"/>
        <end position="470"/>
    </location>
</feature>
<feature type="non-terminal residue" evidence="6">
    <location>
        <position position="1"/>
    </location>
</feature>
<protein>
    <recommendedName>
        <fullName evidence="8">WD repeat domain phosphoinositide-interacting protein 2</fullName>
    </recommendedName>
</protein>
<evidence type="ECO:0000313" key="6">
    <source>
        <dbReference type="EMBL" id="PAA93533.1"/>
    </source>
</evidence>
<dbReference type="Proteomes" id="UP000215902">
    <property type="component" value="Unassembled WGS sequence"/>
</dbReference>
<dbReference type="SUPFAM" id="SSF50978">
    <property type="entry name" value="WD40 repeat-like"/>
    <property type="match status" value="1"/>
</dbReference>
<evidence type="ECO:0000313" key="7">
    <source>
        <dbReference type="Proteomes" id="UP000215902"/>
    </source>
</evidence>
<keyword evidence="1" id="KW-0853">WD repeat</keyword>